<keyword evidence="3" id="KW-1185">Reference proteome</keyword>
<sequence>MTRLPILPVILVLTASTALAQSEKEIDCGYQADVAGAVQQARLDGVSEKNVREKIEAGNPAWPDRYSNAIPVFAAQIYQIRKRDLKKINLRSEWLGTCLNN</sequence>
<dbReference type="EMBL" id="JASNJE010000038">
    <property type="protein sequence ID" value="MDK3075470.1"/>
    <property type="molecule type" value="Genomic_DNA"/>
</dbReference>
<dbReference type="Proteomes" id="UP001227126">
    <property type="component" value="Unassembled WGS sequence"/>
</dbReference>
<feature type="signal peptide" evidence="1">
    <location>
        <begin position="1"/>
        <end position="20"/>
    </location>
</feature>
<accession>A0ABT7FKH4</accession>
<evidence type="ECO:0000313" key="2">
    <source>
        <dbReference type="EMBL" id="MDK3075470.1"/>
    </source>
</evidence>
<reference evidence="2 3" key="1">
    <citation type="submission" date="2023-05" db="EMBL/GenBank/DDBJ databases">
        <title>Sedimentitalea sp. nov. JM2-8.</title>
        <authorList>
            <person name="Huang J."/>
        </authorList>
    </citation>
    <scope>NUCLEOTIDE SEQUENCE [LARGE SCALE GENOMIC DNA]</scope>
    <source>
        <strain evidence="2 3">JM2-8</strain>
    </source>
</reference>
<protein>
    <submittedName>
        <fullName evidence="2">Uncharacterized protein</fullName>
    </submittedName>
</protein>
<keyword evidence="1" id="KW-0732">Signal</keyword>
<comment type="caution">
    <text evidence="2">The sequence shown here is derived from an EMBL/GenBank/DDBJ whole genome shotgun (WGS) entry which is preliminary data.</text>
</comment>
<feature type="chain" id="PRO_5047452876" evidence="1">
    <location>
        <begin position="21"/>
        <end position="101"/>
    </location>
</feature>
<evidence type="ECO:0000313" key="3">
    <source>
        <dbReference type="Proteomes" id="UP001227126"/>
    </source>
</evidence>
<gene>
    <name evidence="2" type="ORF">QO034_20555</name>
</gene>
<evidence type="ECO:0000256" key="1">
    <source>
        <dbReference type="SAM" id="SignalP"/>
    </source>
</evidence>
<dbReference type="RefSeq" id="WP_284487397.1">
    <property type="nucleotide sequence ID" value="NZ_JASNJE010000038.1"/>
</dbReference>
<organism evidence="2 3">
    <name type="scientific">Sedimentitalea xiamensis</name>
    <dbReference type="NCBI Taxonomy" id="3050037"/>
    <lineage>
        <taxon>Bacteria</taxon>
        <taxon>Pseudomonadati</taxon>
        <taxon>Pseudomonadota</taxon>
        <taxon>Alphaproteobacteria</taxon>
        <taxon>Rhodobacterales</taxon>
        <taxon>Paracoccaceae</taxon>
        <taxon>Sedimentitalea</taxon>
    </lineage>
</organism>
<proteinExistence type="predicted"/>
<name>A0ABT7FKH4_9RHOB</name>